<evidence type="ECO:0000256" key="3">
    <source>
        <dbReference type="ARBA" id="ARBA00022827"/>
    </source>
</evidence>
<dbReference type="InterPro" id="IPR036188">
    <property type="entry name" value="FAD/NAD-bd_sf"/>
</dbReference>
<protein>
    <recommendedName>
        <fullName evidence="8">Aminoacetone oxidase family FAD-binding enzyme</fullName>
    </recommendedName>
</protein>
<dbReference type="PANTHER" id="PTHR42887:SF2">
    <property type="entry name" value="OS12G0638800 PROTEIN"/>
    <property type="match status" value="1"/>
</dbReference>
<evidence type="ECO:0008006" key="8">
    <source>
        <dbReference type="Google" id="ProtNLM"/>
    </source>
</evidence>
<reference evidence="7" key="1">
    <citation type="submission" date="2017-09" db="EMBL/GenBank/DDBJ databases">
        <title>Depth-based differentiation of microbial function through sediment-hosted aquifers and enrichment of novel symbionts in the deep terrestrial subsurface.</title>
        <authorList>
            <person name="Probst A.J."/>
            <person name="Ladd B."/>
            <person name="Jarett J.K."/>
            <person name="Geller-Mcgrath D.E."/>
            <person name="Sieber C.M.K."/>
            <person name="Emerson J.B."/>
            <person name="Anantharaman K."/>
            <person name="Thomas B.C."/>
            <person name="Malmstrom R."/>
            <person name="Stieglmeier M."/>
            <person name="Klingl A."/>
            <person name="Woyke T."/>
            <person name="Ryan C.M."/>
            <person name="Banfield J.F."/>
        </authorList>
    </citation>
    <scope>NUCLEOTIDE SEQUENCE [LARGE SCALE GENOMIC DNA]</scope>
</reference>
<dbReference type="SUPFAM" id="SSF160996">
    <property type="entry name" value="HI0933 insert domain-like"/>
    <property type="match status" value="1"/>
</dbReference>
<accession>A0A2M8LH43</accession>
<dbReference type="Gene3D" id="1.10.8.260">
    <property type="entry name" value="HI0933 insert domain-like"/>
    <property type="match status" value="1"/>
</dbReference>
<dbReference type="InterPro" id="IPR004792">
    <property type="entry name" value="BaiN-like"/>
</dbReference>
<dbReference type="NCBIfam" id="TIGR00275">
    <property type="entry name" value="aminoacetone oxidase family FAD-binding enzyme"/>
    <property type="match status" value="1"/>
</dbReference>
<dbReference type="Gene3D" id="2.40.30.10">
    <property type="entry name" value="Translation factors"/>
    <property type="match status" value="1"/>
</dbReference>
<dbReference type="PANTHER" id="PTHR42887">
    <property type="entry name" value="OS12G0638800 PROTEIN"/>
    <property type="match status" value="1"/>
</dbReference>
<dbReference type="Gene3D" id="3.50.50.60">
    <property type="entry name" value="FAD/NAD(P)-binding domain"/>
    <property type="match status" value="1"/>
</dbReference>
<evidence type="ECO:0000259" key="4">
    <source>
        <dbReference type="Pfam" id="PF03486"/>
    </source>
</evidence>
<keyword evidence="2" id="KW-0285">Flavoprotein</keyword>
<dbReference type="InterPro" id="IPR055178">
    <property type="entry name" value="RsdA/BaiN/AoA(So)-like_dom"/>
</dbReference>
<comment type="cofactor">
    <cofactor evidence="1">
        <name>FAD</name>
        <dbReference type="ChEBI" id="CHEBI:57692"/>
    </cofactor>
</comment>
<dbReference type="Pfam" id="PF03486">
    <property type="entry name" value="HI0933_like"/>
    <property type="match status" value="1"/>
</dbReference>
<sequence>MRIGIIGGGAAGLMCTATLHETHPEWEIFLIERNDGLGKKVIISGGGRCNVTTGIQDVRNVLKHYPRGSKFLTSAMYGFPPDAVYAWFEAHGVPLKTQADQRVFPVSDNGRDIVRVFDTLFQTQNVHVLLKTHVERVDKKDGQFSLFMKGREEPLMVDKLVLTTGGQAYRHTGSTGDGYAFAVSLGHTLTPLAPSLNAFFTREKWTADVSGLSFESATITAKRGKGFSFTGPFLFTHKGVSGPAVFALSSLVAFENYDKTHPLEIKIDLFPHQTFEQLRTQRNTVIEQHGHKQFKTVLALLIPKSLVEILSQQQSLPLQQPADQTNKKTRETCLAWLKAIPLTVVQRGAGDEFVTAGGMPLSEIDPSSMESKICPGLYFAGEIMDVDGYTGGFNLQASWATGRLAGSRMIKSL</sequence>
<dbReference type="Pfam" id="PF22780">
    <property type="entry name" value="HI0933_like_1st"/>
    <property type="match status" value="1"/>
</dbReference>
<proteinExistence type="predicted"/>
<dbReference type="InterPro" id="IPR023166">
    <property type="entry name" value="BaiN-like_dom_sf"/>
</dbReference>
<evidence type="ECO:0000259" key="5">
    <source>
        <dbReference type="Pfam" id="PF22780"/>
    </source>
</evidence>
<name>A0A2M8LH43_9BACT</name>
<keyword evidence="3" id="KW-0274">FAD</keyword>
<comment type="caution">
    <text evidence="6">The sequence shown here is derived from an EMBL/GenBank/DDBJ whole genome shotgun (WGS) entry which is preliminary data.</text>
</comment>
<evidence type="ECO:0000256" key="1">
    <source>
        <dbReference type="ARBA" id="ARBA00001974"/>
    </source>
</evidence>
<dbReference type="InterPro" id="IPR057661">
    <property type="entry name" value="RsdA/BaiN/AoA(So)_Rossmann"/>
</dbReference>
<organism evidence="6 7">
    <name type="scientific">Candidatus Uhrbacteria bacterium CG10_big_fil_rev_8_21_14_0_10_48_16</name>
    <dbReference type="NCBI Taxonomy" id="1975038"/>
    <lineage>
        <taxon>Bacteria</taxon>
        <taxon>Candidatus Uhriibacteriota</taxon>
    </lineage>
</organism>
<dbReference type="AlphaFoldDB" id="A0A2M8LH43"/>
<evidence type="ECO:0000313" key="7">
    <source>
        <dbReference type="Proteomes" id="UP000231436"/>
    </source>
</evidence>
<dbReference type="Proteomes" id="UP000231436">
    <property type="component" value="Unassembled WGS sequence"/>
</dbReference>
<feature type="domain" description="RsdA/BaiN/AoA(So)-like insert" evidence="5">
    <location>
        <begin position="194"/>
        <end position="346"/>
    </location>
</feature>
<evidence type="ECO:0000313" key="6">
    <source>
        <dbReference type="EMBL" id="PJE76770.1"/>
    </source>
</evidence>
<evidence type="ECO:0000256" key="2">
    <source>
        <dbReference type="ARBA" id="ARBA00022630"/>
    </source>
</evidence>
<dbReference type="EMBL" id="PFEU01000013">
    <property type="protein sequence ID" value="PJE76770.1"/>
    <property type="molecule type" value="Genomic_DNA"/>
</dbReference>
<dbReference type="SUPFAM" id="SSF51905">
    <property type="entry name" value="FAD/NAD(P)-binding domain"/>
    <property type="match status" value="1"/>
</dbReference>
<feature type="domain" description="RsdA/BaiN/AoA(So)-like Rossmann fold-like" evidence="4">
    <location>
        <begin position="3"/>
        <end position="407"/>
    </location>
</feature>
<gene>
    <name evidence="6" type="ORF">COV05_02810</name>
</gene>